<name>A0A844XWZ9_9SPHN</name>
<dbReference type="AlphaFoldDB" id="A0A844XWZ9"/>
<comment type="caution">
    <text evidence="9">The sequence shown here is derived from an EMBL/GenBank/DDBJ whole genome shotgun (WGS) entry which is preliminary data.</text>
</comment>
<evidence type="ECO:0000313" key="10">
    <source>
        <dbReference type="Proteomes" id="UP000444185"/>
    </source>
</evidence>
<feature type="transmembrane region" description="Helical" evidence="7">
    <location>
        <begin position="409"/>
        <end position="429"/>
    </location>
</feature>
<feature type="transmembrane region" description="Helical" evidence="7">
    <location>
        <begin position="314"/>
        <end position="335"/>
    </location>
</feature>
<dbReference type="PANTHER" id="PTHR23505">
    <property type="entry name" value="SPINSTER"/>
    <property type="match status" value="1"/>
</dbReference>
<organism evidence="9 10">
    <name type="scientific">Qipengyuania gaetbuli</name>
    <dbReference type="NCBI Taxonomy" id="266952"/>
    <lineage>
        <taxon>Bacteria</taxon>
        <taxon>Pseudomonadati</taxon>
        <taxon>Pseudomonadota</taxon>
        <taxon>Alphaproteobacteria</taxon>
        <taxon>Sphingomonadales</taxon>
        <taxon>Erythrobacteraceae</taxon>
        <taxon>Qipengyuania</taxon>
    </lineage>
</organism>
<dbReference type="PANTHER" id="PTHR23505:SF79">
    <property type="entry name" value="PROTEIN SPINSTER"/>
    <property type="match status" value="1"/>
</dbReference>
<feature type="transmembrane region" description="Helical" evidence="7">
    <location>
        <begin position="110"/>
        <end position="131"/>
    </location>
</feature>
<comment type="subcellular location">
    <subcellularLocation>
        <location evidence="1">Membrane</location>
        <topology evidence="1">Multi-pass membrane protein</topology>
    </subcellularLocation>
</comment>
<feature type="region of interest" description="Disordered" evidence="6">
    <location>
        <begin position="200"/>
        <end position="221"/>
    </location>
</feature>
<reference evidence="9 10" key="1">
    <citation type="submission" date="2019-12" db="EMBL/GenBank/DDBJ databases">
        <title>Genomic-based taxomic classification of the family Erythrobacteraceae.</title>
        <authorList>
            <person name="Xu L."/>
        </authorList>
    </citation>
    <scope>NUCLEOTIDE SEQUENCE [LARGE SCALE GENOMIC DNA]</scope>
    <source>
        <strain evidence="9 10">DSM 16225</strain>
    </source>
</reference>
<dbReference type="OrthoDB" id="7400989at2"/>
<feature type="transmembrane region" description="Helical" evidence="7">
    <location>
        <begin position="171"/>
        <end position="193"/>
    </location>
</feature>
<dbReference type="InterPro" id="IPR011701">
    <property type="entry name" value="MFS"/>
</dbReference>
<feature type="transmembrane region" description="Helical" evidence="7">
    <location>
        <begin position="54"/>
        <end position="72"/>
    </location>
</feature>
<evidence type="ECO:0000256" key="1">
    <source>
        <dbReference type="ARBA" id="ARBA00004141"/>
    </source>
</evidence>
<dbReference type="EMBL" id="WTYF01000004">
    <property type="protein sequence ID" value="MXO50381.1"/>
    <property type="molecule type" value="Genomic_DNA"/>
</dbReference>
<protein>
    <submittedName>
        <fullName evidence="9">MFS transporter</fullName>
    </submittedName>
</protein>
<dbReference type="SUPFAM" id="SSF103473">
    <property type="entry name" value="MFS general substrate transporter"/>
    <property type="match status" value="1"/>
</dbReference>
<evidence type="ECO:0000256" key="2">
    <source>
        <dbReference type="ARBA" id="ARBA00022448"/>
    </source>
</evidence>
<feature type="transmembrane region" description="Helical" evidence="7">
    <location>
        <begin position="281"/>
        <end position="302"/>
    </location>
</feature>
<dbReference type="RefSeq" id="WP_160606983.1">
    <property type="nucleotide sequence ID" value="NZ_WTYF01000004.1"/>
</dbReference>
<evidence type="ECO:0000256" key="4">
    <source>
        <dbReference type="ARBA" id="ARBA00022989"/>
    </source>
</evidence>
<dbReference type="Pfam" id="PF07690">
    <property type="entry name" value="MFS_1"/>
    <property type="match status" value="1"/>
</dbReference>
<keyword evidence="10" id="KW-1185">Reference proteome</keyword>
<feature type="domain" description="Major facilitator superfamily (MFS) profile" evidence="8">
    <location>
        <begin position="16"/>
        <end position="433"/>
    </location>
</feature>
<proteinExistence type="predicted"/>
<evidence type="ECO:0000256" key="5">
    <source>
        <dbReference type="ARBA" id="ARBA00023136"/>
    </source>
</evidence>
<accession>A0A844XWZ9</accession>
<evidence type="ECO:0000313" key="9">
    <source>
        <dbReference type="EMBL" id="MXO50381.1"/>
    </source>
</evidence>
<dbReference type="InterPro" id="IPR020846">
    <property type="entry name" value="MFS_dom"/>
</dbReference>
<dbReference type="GO" id="GO:0022857">
    <property type="term" value="F:transmembrane transporter activity"/>
    <property type="evidence" value="ECO:0007669"/>
    <property type="project" value="InterPro"/>
</dbReference>
<keyword evidence="3 7" id="KW-0812">Transmembrane</keyword>
<dbReference type="GO" id="GO:0016020">
    <property type="term" value="C:membrane"/>
    <property type="evidence" value="ECO:0007669"/>
    <property type="project" value="UniProtKB-SubCell"/>
</dbReference>
<keyword evidence="2" id="KW-0813">Transport</keyword>
<dbReference type="PROSITE" id="PS50850">
    <property type="entry name" value="MFS"/>
    <property type="match status" value="1"/>
</dbReference>
<feature type="transmembrane region" description="Helical" evidence="7">
    <location>
        <begin position="341"/>
        <end position="362"/>
    </location>
</feature>
<feature type="compositionally biased region" description="Low complexity" evidence="6">
    <location>
        <begin position="208"/>
        <end position="221"/>
    </location>
</feature>
<keyword evidence="5 7" id="KW-0472">Membrane</keyword>
<feature type="transmembrane region" description="Helical" evidence="7">
    <location>
        <begin position="244"/>
        <end position="269"/>
    </location>
</feature>
<evidence type="ECO:0000256" key="3">
    <source>
        <dbReference type="ARBA" id="ARBA00022692"/>
    </source>
</evidence>
<dbReference type="CDD" id="cd17328">
    <property type="entry name" value="MFS_spinster_like"/>
    <property type="match status" value="1"/>
</dbReference>
<dbReference type="Gene3D" id="1.20.1250.20">
    <property type="entry name" value="MFS general substrate transporter like domains"/>
    <property type="match status" value="1"/>
</dbReference>
<feature type="transmembrane region" description="Helical" evidence="7">
    <location>
        <begin position="374"/>
        <end position="397"/>
    </location>
</feature>
<feature type="transmembrane region" description="Helical" evidence="7">
    <location>
        <begin position="143"/>
        <end position="165"/>
    </location>
</feature>
<gene>
    <name evidence="9" type="ORF">GRI42_03570</name>
</gene>
<evidence type="ECO:0000259" key="8">
    <source>
        <dbReference type="PROSITE" id="PS50850"/>
    </source>
</evidence>
<feature type="transmembrane region" description="Helical" evidence="7">
    <location>
        <begin position="84"/>
        <end position="104"/>
    </location>
</feature>
<evidence type="ECO:0000256" key="6">
    <source>
        <dbReference type="SAM" id="MobiDB-lite"/>
    </source>
</evidence>
<dbReference type="InterPro" id="IPR036259">
    <property type="entry name" value="MFS_trans_sf"/>
</dbReference>
<dbReference type="Proteomes" id="UP000444185">
    <property type="component" value="Unassembled WGS sequence"/>
</dbReference>
<evidence type="ECO:0000256" key="7">
    <source>
        <dbReference type="SAM" id="Phobius"/>
    </source>
</evidence>
<keyword evidence="4 7" id="KW-1133">Transmembrane helix</keyword>
<sequence length="443" mass="46743">MNKTSSPVAAQSTRLVLWTLLVVYILNFLDRQIVNILAEPIKQDLGLSDTQIGLMTGLAFALFYTFLGIPIARYADNPKSSRTTLISVSLAFWSGMTALCGLAQNFGQLLLARIGVGVGEAGCTPAAHSLITDTVPAEKRSSAMAFYGLGIPIGSLLGMAMGGLLADAYGWRTAFLVAGVPGIIMAVALPMLIREPRRHSPAAASEDAPMPNAPGAAAAVPGEPPAALPARDALREILRSKAMVQLLVAAGLVAFLSYGKTVWATIYFIRSHGLSPGETGLWLGISAGLAAMLGTWGGGWIADRYGSRDPRHILTAPALGLVIGAPILFFGYAAADWRFGLVLIVVATVLNSFYYGPTYACVQGLVRPQARAMATAVMLFAQNLIGLGLGPLFFGMLSDAFAPVAGEDSVRWVLYGAAWLGLVPAFFFWRARAHLASELGKSS</sequence>
<dbReference type="InterPro" id="IPR044770">
    <property type="entry name" value="MFS_spinster-like"/>
</dbReference>